<dbReference type="Proteomes" id="UP000322244">
    <property type="component" value="Unassembled WGS sequence"/>
</dbReference>
<dbReference type="EMBL" id="VLNY01000005">
    <property type="protein sequence ID" value="KAA0022451.1"/>
    <property type="molecule type" value="Genomic_DNA"/>
</dbReference>
<sequence>MFEQPARESISSDVFWTVQFVFDPDSLSNDFAYTIGLADRGFPELRIDATPRQDVTDAPWTLSSRDCGAQLNRFARRLVEGKLEPGRSFIEKYDHGTTTILWTPGTPTEPTEVKAYRADSSASVIPIAAELVPVEIVPLADLSEREEARWRWELGDMLTASAPNRQGLRGFRLPDIDASFSCDQSYGPLTPLVEARAYMVSQCTPEMLADVVLRSLDCERSMSTRATLGTSYSYAAAVSRTPAAWNAEALAVSLVKSIRGPQGKSSAWRAMMKMSDFGPAEDGPDIHRGLSGVLVHAVAALLVSTSVIDRLDPEMRLQAFGIWSSVVDSRSMAPDEPWWAPDHVLDIIQNEVAEIGDVRISELIEIWSYMRENEQLVTLLRGLAVTGERGSPAASELLPSSYVGVRAALDGEAEWYLTEFLCCATAFCRSAPCSQLKKSTTSAGG</sequence>
<dbReference type="RefSeq" id="WP_149430508.1">
    <property type="nucleotide sequence ID" value="NZ_VLNY01000005.1"/>
</dbReference>
<evidence type="ECO:0000313" key="1">
    <source>
        <dbReference type="EMBL" id="KAA0022451.1"/>
    </source>
</evidence>
<name>A0A5A7SE01_9NOCA</name>
<reference evidence="1 2" key="1">
    <citation type="submission" date="2019-07" db="EMBL/GenBank/DDBJ databases">
        <title>Rhodococcus cavernicolus sp. nov., isolated from a cave.</title>
        <authorList>
            <person name="Lee S.D."/>
        </authorList>
    </citation>
    <scope>NUCLEOTIDE SEQUENCE [LARGE SCALE GENOMIC DNA]</scope>
    <source>
        <strain evidence="1 2">C1-24</strain>
    </source>
</reference>
<organism evidence="1 2">
    <name type="scientific">Antrihabitans cavernicola</name>
    <dbReference type="NCBI Taxonomy" id="2495913"/>
    <lineage>
        <taxon>Bacteria</taxon>
        <taxon>Bacillati</taxon>
        <taxon>Actinomycetota</taxon>
        <taxon>Actinomycetes</taxon>
        <taxon>Mycobacteriales</taxon>
        <taxon>Nocardiaceae</taxon>
        <taxon>Antrihabitans</taxon>
    </lineage>
</organism>
<protein>
    <submittedName>
        <fullName evidence="1">Uncharacterized protein</fullName>
    </submittedName>
</protein>
<evidence type="ECO:0000313" key="2">
    <source>
        <dbReference type="Proteomes" id="UP000322244"/>
    </source>
</evidence>
<comment type="caution">
    <text evidence="1">The sequence shown here is derived from an EMBL/GenBank/DDBJ whole genome shotgun (WGS) entry which is preliminary data.</text>
</comment>
<dbReference type="AlphaFoldDB" id="A0A5A7SE01"/>
<gene>
    <name evidence="1" type="ORF">FOY51_12130</name>
</gene>
<proteinExistence type="predicted"/>
<accession>A0A5A7SE01</accession>
<dbReference type="OrthoDB" id="511192at2"/>
<keyword evidence="2" id="KW-1185">Reference proteome</keyword>